<gene>
    <name evidence="3" type="ORF">E7512_07455</name>
</gene>
<dbReference type="CDD" id="cd00093">
    <property type="entry name" value="HTH_XRE"/>
    <property type="match status" value="1"/>
</dbReference>
<dbReference type="PANTHER" id="PTHR46558">
    <property type="entry name" value="TRACRIPTIONAL REGULATORY PROTEIN-RELATED-RELATED"/>
    <property type="match status" value="1"/>
</dbReference>
<evidence type="ECO:0000259" key="2">
    <source>
        <dbReference type="PROSITE" id="PS50943"/>
    </source>
</evidence>
<dbReference type="GO" id="GO:0003677">
    <property type="term" value="F:DNA binding"/>
    <property type="evidence" value="ECO:0007669"/>
    <property type="project" value="UniProtKB-KW"/>
</dbReference>
<dbReference type="InterPro" id="IPR010982">
    <property type="entry name" value="Lambda_DNA-bd_dom_sf"/>
</dbReference>
<dbReference type="RefSeq" id="WP_326840335.1">
    <property type="nucleotide sequence ID" value="NZ_SVNY01000003.1"/>
</dbReference>
<protein>
    <submittedName>
        <fullName evidence="3">Helix-turn-helix domain-containing protein</fullName>
    </submittedName>
</protein>
<evidence type="ECO:0000256" key="1">
    <source>
        <dbReference type="ARBA" id="ARBA00023125"/>
    </source>
</evidence>
<organism evidence="3 4">
    <name type="scientific">Faecalispora sporosphaeroides</name>
    <dbReference type="NCBI Taxonomy" id="1549"/>
    <lineage>
        <taxon>Bacteria</taxon>
        <taxon>Bacillati</taxon>
        <taxon>Bacillota</taxon>
        <taxon>Clostridia</taxon>
        <taxon>Eubacteriales</taxon>
        <taxon>Oscillospiraceae</taxon>
        <taxon>Faecalispora</taxon>
    </lineage>
</organism>
<evidence type="ECO:0000313" key="4">
    <source>
        <dbReference type="Proteomes" id="UP000754750"/>
    </source>
</evidence>
<dbReference type="SMART" id="SM00530">
    <property type="entry name" value="HTH_XRE"/>
    <property type="match status" value="1"/>
</dbReference>
<dbReference type="PROSITE" id="PS50943">
    <property type="entry name" value="HTH_CROC1"/>
    <property type="match status" value="1"/>
</dbReference>
<dbReference type="Gene3D" id="1.10.260.40">
    <property type="entry name" value="lambda repressor-like DNA-binding domains"/>
    <property type="match status" value="1"/>
</dbReference>
<evidence type="ECO:0000313" key="3">
    <source>
        <dbReference type="EMBL" id="MBE6833399.1"/>
    </source>
</evidence>
<dbReference type="SUPFAM" id="SSF47413">
    <property type="entry name" value="lambda repressor-like DNA-binding domains"/>
    <property type="match status" value="1"/>
</dbReference>
<proteinExistence type="predicted"/>
<name>A0A928Q2J8_9FIRM</name>
<sequence length="128" mass="14235">MFSAELKKLRTEYGLTQAELARRLGISASAVGMYEQGRREPDSELLARLARLLHVSTDTLLGIREEPQPQQEVNTVIDRFTNILKNQQGLMFNGAPLSEADREKIVNAIRVAAAIAIPEEGENDESKD</sequence>
<dbReference type="Pfam" id="PF01381">
    <property type="entry name" value="HTH_3"/>
    <property type="match status" value="1"/>
</dbReference>
<accession>A0A928Q2J8</accession>
<feature type="domain" description="HTH cro/C1-type" evidence="2">
    <location>
        <begin position="6"/>
        <end position="60"/>
    </location>
</feature>
<reference evidence="3" key="1">
    <citation type="submission" date="2019-04" db="EMBL/GenBank/DDBJ databases">
        <title>Evolution of Biomass-Degrading Anaerobic Consortia Revealed by Metagenomics.</title>
        <authorList>
            <person name="Peng X."/>
        </authorList>
    </citation>
    <scope>NUCLEOTIDE SEQUENCE</scope>
    <source>
        <strain evidence="3">SIG551</strain>
    </source>
</reference>
<comment type="caution">
    <text evidence="3">The sequence shown here is derived from an EMBL/GenBank/DDBJ whole genome shotgun (WGS) entry which is preliminary data.</text>
</comment>
<dbReference type="EMBL" id="SVNY01000003">
    <property type="protein sequence ID" value="MBE6833399.1"/>
    <property type="molecule type" value="Genomic_DNA"/>
</dbReference>
<keyword evidence="1" id="KW-0238">DNA-binding</keyword>
<dbReference type="PANTHER" id="PTHR46558:SF11">
    <property type="entry name" value="HTH-TYPE TRANSCRIPTIONAL REGULATOR XRE"/>
    <property type="match status" value="1"/>
</dbReference>
<dbReference type="Proteomes" id="UP000754750">
    <property type="component" value="Unassembled WGS sequence"/>
</dbReference>
<dbReference type="AlphaFoldDB" id="A0A928Q2J8"/>
<dbReference type="InterPro" id="IPR001387">
    <property type="entry name" value="Cro/C1-type_HTH"/>
</dbReference>